<organism evidence="1 2">
    <name type="scientific">Panicum hallii var. hallii</name>
    <dbReference type="NCBI Taxonomy" id="1504633"/>
    <lineage>
        <taxon>Eukaryota</taxon>
        <taxon>Viridiplantae</taxon>
        <taxon>Streptophyta</taxon>
        <taxon>Embryophyta</taxon>
        <taxon>Tracheophyta</taxon>
        <taxon>Spermatophyta</taxon>
        <taxon>Magnoliopsida</taxon>
        <taxon>Liliopsida</taxon>
        <taxon>Poales</taxon>
        <taxon>Poaceae</taxon>
        <taxon>PACMAD clade</taxon>
        <taxon>Panicoideae</taxon>
        <taxon>Panicodae</taxon>
        <taxon>Paniceae</taxon>
        <taxon>Panicinae</taxon>
        <taxon>Panicum</taxon>
        <taxon>Panicum sect. Panicum</taxon>
    </lineage>
</organism>
<dbReference type="EMBL" id="CM009755">
    <property type="protein sequence ID" value="PUZ49303.1"/>
    <property type="molecule type" value="Genomic_DNA"/>
</dbReference>
<gene>
    <name evidence="1" type="ORF">GQ55_7G315800</name>
</gene>
<evidence type="ECO:0000313" key="2">
    <source>
        <dbReference type="Proteomes" id="UP000244336"/>
    </source>
</evidence>
<accession>A0A2T7D1B9</accession>
<keyword evidence="2" id="KW-1185">Reference proteome</keyword>
<proteinExistence type="predicted"/>
<protein>
    <submittedName>
        <fullName evidence="1">Uncharacterized protein</fullName>
    </submittedName>
</protein>
<name>A0A2T7D1B9_9POAL</name>
<dbReference type="Proteomes" id="UP000244336">
    <property type="component" value="Chromosome 7"/>
</dbReference>
<evidence type="ECO:0000313" key="1">
    <source>
        <dbReference type="EMBL" id="PUZ49303.1"/>
    </source>
</evidence>
<dbReference type="AlphaFoldDB" id="A0A2T7D1B9"/>
<dbReference type="Gramene" id="PUZ49303">
    <property type="protein sequence ID" value="PUZ49303"/>
    <property type="gene ID" value="GQ55_7G315800"/>
</dbReference>
<reference evidence="1 2" key="1">
    <citation type="submission" date="2018-04" db="EMBL/GenBank/DDBJ databases">
        <title>WGS assembly of Panicum hallii var. hallii HAL2.</title>
        <authorList>
            <person name="Lovell J."/>
            <person name="Jenkins J."/>
            <person name="Lowry D."/>
            <person name="Mamidi S."/>
            <person name="Sreedasyam A."/>
            <person name="Weng X."/>
            <person name="Barry K."/>
            <person name="Bonette J."/>
            <person name="Campitelli B."/>
            <person name="Daum C."/>
            <person name="Gordon S."/>
            <person name="Gould B."/>
            <person name="Lipzen A."/>
            <person name="MacQueen A."/>
            <person name="Palacio-Mejia J."/>
            <person name="Plott C."/>
            <person name="Shakirov E."/>
            <person name="Shu S."/>
            <person name="Yoshinaga Y."/>
            <person name="Zane M."/>
            <person name="Rokhsar D."/>
            <person name="Grimwood J."/>
            <person name="Schmutz J."/>
            <person name="Juenger T."/>
        </authorList>
    </citation>
    <scope>NUCLEOTIDE SEQUENCE [LARGE SCALE GENOMIC DNA]</scope>
    <source>
        <strain evidence="2">cv. HAL2</strain>
    </source>
</reference>
<sequence>MTIPIISALIYERTTALFAAASSQGEFRVRPALSSEHTVRDAAGCRVHLFPFRFLASPAVSSGLCQRTRCQCKFLEHTCLAWTPVSTLLFLKESMCSSCGTSQPANRLCGKSHRRIQKLDSFYKKRKDNPTHTTNHFFS</sequence>